<evidence type="ECO:0000256" key="5">
    <source>
        <dbReference type="PIRSR" id="PIRSR000097-2"/>
    </source>
</evidence>
<evidence type="ECO:0000256" key="2">
    <source>
        <dbReference type="ARBA" id="ARBA00022857"/>
    </source>
</evidence>
<dbReference type="Proteomes" id="UP000003675">
    <property type="component" value="Unassembled WGS sequence"/>
</dbReference>
<dbReference type="InterPro" id="IPR036812">
    <property type="entry name" value="NAD(P)_OxRdtase_dom_sf"/>
</dbReference>
<dbReference type="PROSITE" id="PS00062">
    <property type="entry name" value="ALDOKETO_REDUCTASE_2"/>
    <property type="match status" value="1"/>
</dbReference>
<dbReference type="EMBL" id="ACLL01000051">
    <property type="protein sequence ID" value="EEW53008.1"/>
    <property type="molecule type" value="Genomic_DNA"/>
</dbReference>
<organism evidence="8 9">
    <name type="scientific">Limosilactobacillus antri DSM 16041</name>
    <dbReference type="NCBI Taxonomy" id="525309"/>
    <lineage>
        <taxon>Bacteria</taxon>
        <taxon>Bacillati</taxon>
        <taxon>Bacillota</taxon>
        <taxon>Bacilli</taxon>
        <taxon>Lactobacillales</taxon>
        <taxon>Lactobacillaceae</taxon>
        <taxon>Limosilactobacillus</taxon>
    </lineage>
</organism>
<evidence type="ECO:0000256" key="1">
    <source>
        <dbReference type="ARBA" id="ARBA00007905"/>
    </source>
</evidence>
<dbReference type="PIRSF" id="PIRSF000097">
    <property type="entry name" value="AKR"/>
    <property type="match status" value="1"/>
</dbReference>
<name>C8P8T7_9LACO</name>
<dbReference type="STRING" id="525309.HMPREF0494_1731"/>
<dbReference type="InterPro" id="IPR018170">
    <property type="entry name" value="Aldo/ket_reductase_CS"/>
</dbReference>
<feature type="site" description="Lowers pKa of active site Tyr" evidence="6">
    <location>
        <position position="82"/>
    </location>
</feature>
<feature type="binding site" evidence="5">
    <location>
        <position position="113"/>
    </location>
    <ligand>
        <name>substrate</name>
    </ligand>
</feature>
<accession>C8P8T7</accession>
<comment type="caution">
    <text evidence="8">The sequence shown here is derived from an EMBL/GenBank/DDBJ whole genome shotgun (WGS) entry which is preliminary data.</text>
</comment>
<dbReference type="PRINTS" id="PR00069">
    <property type="entry name" value="ALDKETRDTASE"/>
</dbReference>
<reference evidence="8 9" key="1">
    <citation type="submission" date="2009-09" db="EMBL/GenBank/DDBJ databases">
        <authorList>
            <person name="Qin X."/>
            <person name="Bachman B."/>
            <person name="Battles P."/>
            <person name="Bell A."/>
            <person name="Bess C."/>
            <person name="Bickham C."/>
            <person name="Chaboub L."/>
            <person name="Chen D."/>
            <person name="Coyle M."/>
            <person name="Deiros D.R."/>
            <person name="Dinh H."/>
            <person name="Forbes L."/>
            <person name="Fowler G."/>
            <person name="Francisco L."/>
            <person name="Fu Q."/>
            <person name="Gubbala S."/>
            <person name="Hale W."/>
            <person name="Han Y."/>
            <person name="Hemphill L."/>
            <person name="Highlander S.K."/>
            <person name="Hirani K."/>
            <person name="Hogues M."/>
            <person name="Jackson L."/>
            <person name="Jakkamsetti A."/>
            <person name="Javaid M."/>
            <person name="Jiang H."/>
            <person name="Korchina V."/>
            <person name="Kovar C."/>
            <person name="Lara F."/>
            <person name="Lee S."/>
            <person name="Mata R."/>
            <person name="Mathew T."/>
            <person name="Moen C."/>
            <person name="Morales K."/>
            <person name="Munidasa M."/>
            <person name="Nazareth L."/>
            <person name="Ngo R."/>
            <person name="Nguyen L."/>
            <person name="Okwuonu G."/>
            <person name="Ongeri F."/>
            <person name="Patil S."/>
            <person name="Petrosino J."/>
            <person name="Pham C."/>
            <person name="Pham P."/>
            <person name="Pu L.-L."/>
            <person name="Puazo M."/>
            <person name="Raj R."/>
            <person name="Reid J."/>
            <person name="Rouhana J."/>
            <person name="Saada N."/>
            <person name="Shang Y."/>
            <person name="Simmons D."/>
            <person name="Thornton R."/>
            <person name="Warren J."/>
            <person name="Weissenberger G."/>
            <person name="Zhang J."/>
            <person name="Zhang L."/>
            <person name="Zhou C."/>
            <person name="Zhu D."/>
            <person name="Muzny D."/>
            <person name="Worley K."/>
            <person name="Gibbs R."/>
        </authorList>
    </citation>
    <scope>NUCLEOTIDE SEQUENCE [LARGE SCALE GENOMIC DNA]</scope>
    <source>
        <strain evidence="8 9">DSM 16041</strain>
    </source>
</reference>
<dbReference type="Pfam" id="PF00248">
    <property type="entry name" value="Aldo_ket_red"/>
    <property type="match status" value="1"/>
</dbReference>
<dbReference type="HOGENOM" id="CLU_023205_0_1_9"/>
<dbReference type="FunFam" id="3.20.20.100:FF:000002">
    <property type="entry name" value="2,5-diketo-D-gluconic acid reductase A"/>
    <property type="match status" value="1"/>
</dbReference>
<dbReference type="InterPro" id="IPR023210">
    <property type="entry name" value="NADP_OxRdtase_dom"/>
</dbReference>
<dbReference type="Gene3D" id="3.20.20.100">
    <property type="entry name" value="NADP-dependent oxidoreductase domain"/>
    <property type="match status" value="1"/>
</dbReference>
<dbReference type="PROSITE" id="PS00798">
    <property type="entry name" value="ALDOKETO_REDUCTASE_1"/>
    <property type="match status" value="1"/>
</dbReference>
<dbReference type="SUPFAM" id="SSF51430">
    <property type="entry name" value="NAD(P)-linked oxidoreductase"/>
    <property type="match status" value="1"/>
</dbReference>
<keyword evidence="2" id="KW-0521">NADP</keyword>
<gene>
    <name evidence="8" type="primary">akr5f3</name>
    <name evidence="8" type="ORF">HMPREF0494_1731</name>
</gene>
<dbReference type="EC" id="1.1.1.274" evidence="8"/>
<evidence type="ECO:0000313" key="8">
    <source>
        <dbReference type="EMBL" id="EEW53008.1"/>
    </source>
</evidence>
<dbReference type="PANTHER" id="PTHR43827">
    <property type="entry name" value="2,5-DIKETO-D-GLUCONIC ACID REDUCTASE"/>
    <property type="match status" value="1"/>
</dbReference>
<dbReference type="PANTHER" id="PTHR43827:SF3">
    <property type="entry name" value="NADP-DEPENDENT OXIDOREDUCTASE DOMAIN-CONTAINING PROTEIN"/>
    <property type="match status" value="1"/>
</dbReference>
<sequence length="281" mass="31604">MGINLEAFKMETVELNNGIFMPMIGYGTYRTVPAMTTANVLQALRTGYRLIDTAQYYGNEAEVGEALTESGLPRDQVFVTTKVQTSGYAETKRGLDESLRRFNHDYFDLVIIHWPTGNDAETYRALEDAYRDGKVRALGLSNFNARQVQAIIDGATVMPALDQIETHLNWQQKRMHAYLTSRGMVHESYAPLGEGQPGFLDNPVLVKVAQRYHKTPAQVTLRFLIQEGIVVIPKTLNRQHMADNFAIADFALEPADVRTLEGLDARQSIDGWPAAMQEDQY</sequence>
<evidence type="ECO:0000256" key="3">
    <source>
        <dbReference type="ARBA" id="ARBA00023002"/>
    </source>
</evidence>
<dbReference type="AlphaFoldDB" id="C8P8T7"/>
<comment type="similarity">
    <text evidence="1">Belongs to the aldo/keto reductase family.</text>
</comment>
<evidence type="ECO:0000313" key="9">
    <source>
        <dbReference type="Proteomes" id="UP000003675"/>
    </source>
</evidence>
<feature type="active site" description="Proton donor" evidence="4">
    <location>
        <position position="57"/>
    </location>
</feature>
<keyword evidence="3 8" id="KW-0560">Oxidoreductase</keyword>
<evidence type="ECO:0000259" key="7">
    <source>
        <dbReference type="Pfam" id="PF00248"/>
    </source>
</evidence>
<protein>
    <submittedName>
        <fullName evidence="8">Oxidoreductase, aldo/keto reductase family protein</fullName>
        <ecNumber evidence="8">1.1.1.274</ecNumber>
    </submittedName>
</protein>
<dbReference type="eggNOG" id="COG0656">
    <property type="taxonomic scope" value="Bacteria"/>
</dbReference>
<dbReference type="CDD" id="cd19071">
    <property type="entry name" value="AKR_AKR1-5-like"/>
    <property type="match status" value="1"/>
</dbReference>
<feature type="domain" description="NADP-dependent oxidoreductase" evidence="7">
    <location>
        <begin position="33"/>
        <end position="264"/>
    </location>
</feature>
<dbReference type="InterPro" id="IPR020471">
    <property type="entry name" value="AKR"/>
</dbReference>
<evidence type="ECO:0000256" key="4">
    <source>
        <dbReference type="PIRSR" id="PIRSR000097-1"/>
    </source>
</evidence>
<proteinExistence type="inferred from homology"/>
<dbReference type="GO" id="GO:0050580">
    <property type="term" value="F:2,5-didehydrogluconate reductase activity"/>
    <property type="evidence" value="ECO:0007669"/>
    <property type="project" value="UniProtKB-EC"/>
</dbReference>
<evidence type="ECO:0000256" key="6">
    <source>
        <dbReference type="PIRSR" id="PIRSR000097-3"/>
    </source>
</evidence>